<dbReference type="KEGG" id="plw:D5F53_25845"/>
<evidence type="ECO:0000256" key="3">
    <source>
        <dbReference type="ARBA" id="ARBA00023163"/>
    </source>
</evidence>
<keyword evidence="2" id="KW-0238">DNA-binding</keyword>
<dbReference type="PRINTS" id="PR00032">
    <property type="entry name" value="HTHARAC"/>
</dbReference>
<evidence type="ECO:0000256" key="1">
    <source>
        <dbReference type="ARBA" id="ARBA00023015"/>
    </source>
</evidence>
<dbReference type="PANTHER" id="PTHR43280">
    <property type="entry name" value="ARAC-FAMILY TRANSCRIPTIONAL REGULATOR"/>
    <property type="match status" value="1"/>
</dbReference>
<dbReference type="Gene3D" id="2.60.120.10">
    <property type="entry name" value="Jelly Rolls"/>
    <property type="match status" value="1"/>
</dbReference>
<reference evidence="5 6" key="1">
    <citation type="submission" date="2018-09" db="EMBL/GenBank/DDBJ databases">
        <title>Genome Sequence of Paenibacillus lautus Strain E7593-69, Azo Dye-Degrading Bacteria, Isolated from Commercial Tattoo Inks.</title>
        <authorList>
            <person name="Nho S.W."/>
            <person name="Kim S.-J."/>
            <person name="Kweon O."/>
            <person name="Cerniglia C.E."/>
        </authorList>
    </citation>
    <scope>NUCLEOTIDE SEQUENCE [LARGE SCALE GENOMIC DNA]</scope>
    <source>
        <strain evidence="5 6">E7593-69</strain>
    </source>
</reference>
<dbReference type="PROSITE" id="PS00041">
    <property type="entry name" value="HTH_ARAC_FAMILY_1"/>
    <property type="match status" value="1"/>
</dbReference>
<dbReference type="SUPFAM" id="SSF51215">
    <property type="entry name" value="Regulatory protein AraC"/>
    <property type="match status" value="1"/>
</dbReference>
<dbReference type="Pfam" id="PF12833">
    <property type="entry name" value="HTH_18"/>
    <property type="match status" value="1"/>
</dbReference>
<feature type="domain" description="HTH araC/xylS-type" evidence="4">
    <location>
        <begin position="183"/>
        <end position="281"/>
    </location>
</feature>
<keyword evidence="3" id="KW-0804">Transcription</keyword>
<dbReference type="SMART" id="SM00342">
    <property type="entry name" value="HTH_ARAC"/>
    <property type="match status" value="1"/>
</dbReference>
<dbReference type="InterPro" id="IPR014710">
    <property type="entry name" value="RmlC-like_jellyroll"/>
</dbReference>
<gene>
    <name evidence="5" type="ORF">D5F53_25845</name>
</gene>
<proteinExistence type="predicted"/>
<dbReference type="Proteomes" id="UP000266552">
    <property type="component" value="Chromosome"/>
</dbReference>
<organism evidence="5 6">
    <name type="scientific">Paenibacillus lautus</name>
    <name type="common">Bacillus lautus</name>
    <dbReference type="NCBI Taxonomy" id="1401"/>
    <lineage>
        <taxon>Bacteria</taxon>
        <taxon>Bacillati</taxon>
        <taxon>Bacillota</taxon>
        <taxon>Bacilli</taxon>
        <taxon>Bacillales</taxon>
        <taxon>Paenibacillaceae</taxon>
        <taxon>Paenibacillus</taxon>
    </lineage>
</organism>
<dbReference type="InterPro" id="IPR003313">
    <property type="entry name" value="AraC-bd"/>
</dbReference>
<dbReference type="RefSeq" id="WP_119850100.1">
    <property type="nucleotide sequence ID" value="NZ_CP032412.1"/>
</dbReference>
<evidence type="ECO:0000313" key="5">
    <source>
        <dbReference type="EMBL" id="AYB46517.1"/>
    </source>
</evidence>
<dbReference type="GO" id="GO:0043565">
    <property type="term" value="F:sequence-specific DNA binding"/>
    <property type="evidence" value="ECO:0007669"/>
    <property type="project" value="InterPro"/>
</dbReference>
<evidence type="ECO:0000313" key="6">
    <source>
        <dbReference type="Proteomes" id="UP000266552"/>
    </source>
</evidence>
<sequence length="292" mass="33687">METKQPPRLTNEDYRLQPRAPAQVFQGIHPGTIPLHWHEFYELSYVVGGKGEHKLNGSAYPLNSGTLFLLTPADFHELVSVEDKPLEIYNVIFTEAMMDDNLYHWLFGGKLVLHAQLEEMQHRQIYADYERMRDETGAWREGSEIAIRATLQRLLVDLHRGSAANRALPMNGIGNRQLNVNLQRALIYIHHHFREDIRLVDAAAQAQYSATYFSECFSQSVGQSFQRYLQNVRLQFAESLLRASSLPVTEICYASGFSTLGHFERVFRQRKGMSPRQFRHHAGIAEDMQYFS</sequence>
<dbReference type="GO" id="GO:0003700">
    <property type="term" value="F:DNA-binding transcription factor activity"/>
    <property type="evidence" value="ECO:0007669"/>
    <property type="project" value="InterPro"/>
</dbReference>
<name>A0A385TVS9_PAELA</name>
<dbReference type="EMBL" id="CP032412">
    <property type="protein sequence ID" value="AYB46517.1"/>
    <property type="molecule type" value="Genomic_DNA"/>
</dbReference>
<dbReference type="InterPro" id="IPR018060">
    <property type="entry name" value="HTH_AraC"/>
</dbReference>
<evidence type="ECO:0000259" key="4">
    <source>
        <dbReference type="PROSITE" id="PS01124"/>
    </source>
</evidence>
<accession>A0A385TVS9</accession>
<evidence type="ECO:0000256" key="2">
    <source>
        <dbReference type="ARBA" id="ARBA00023125"/>
    </source>
</evidence>
<dbReference type="Pfam" id="PF02311">
    <property type="entry name" value="AraC_binding"/>
    <property type="match status" value="1"/>
</dbReference>
<dbReference type="InterPro" id="IPR018062">
    <property type="entry name" value="HTH_AraC-typ_CS"/>
</dbReference>
<dbReference type="InterPro" id="IPR009057">
    <property type="entry name" value="Homeodomain-like_sf"/>
</dbReference>
<dbReference type="InterPro" id="IPR020449">
    <property type="entry name" value="Tscrpt_reg_AraC-type_HTH"/>
</dbReference>
<dbReference type="Gene3D" id="1.10.10.60">
    <property type="entry name" value="Homeodomain-like"/>
    <property type="match status" value="2"/>
</dbReference>
<dbReference type="InterPro" id="IPR037923">
    <property type="entry name" value="HTH-like"/>
</dbReference>
<protein>
    <submittedName>
        <fullName evidence="5">AraC family transcriptional regulator</fullName>
    </submittedName>
</protein>
<dbReference type="SUPFAM" id="SSF46689">
    <property type="entry name" value="Homeodomain-like"/>
    <property type="match status" value="2"/>
</dbReference>
<dbReference type="PROSITE" id="PS01124">
    <property type="entry name" value="HTH_ARAC_FAMILY_2"/>
    <property type="match status" value="1"/>
</dbReference>
<dbReference type="PANTHER" id="PTHR43280:SF27">
    <property type="entry name" value="TRANSCRIPTIONAL REGULATOR MTLR"/>
    <property type="match status" value="1"/>
</dbReference>
<keyword evidence="6" id="KW-1185">Reference proteome</keyword>
<dbReference type="AlphaFoldDB" id="A0A385TVS9"/>
<keyword evidence="1" id="KW-0805">Transcription regulation</keyword>